<dbReference type="AlphaFoldDB" id="A0A182NZL8"/>
<name>A0A182NZL8_9DIPT</name>
<accession>A0A182NZL8</accession>
<reference evidence="2" key="2">
    <citation type="submission" date="2020-05" db="UniProtKB">
        <authorList>
            <consortium name="EnsemblMetazoa"/>
        </authorList>
    </citation>
    <scope>IDENTIFICATION</scope>
    <source>
        <strain evidence="2">Epiroticus2</strain>
    </source>
</reference>
<proteinExistence type="predicted"/>
<evidence type="ECO:0000313" key="2">
    <source>
        <dbReference type="EnsemblMetazoa" id="AEPI000099-PA"/>
    </source>
</evidence>
<reference evidence="3" key="1">
    <citation type="submission" date="2013-03" db="EMBL/GenBank/DDBJ databases">
        <title>The Genome Sequence of Anopheles epiroticus epiroticus2.</title>
        <authorList>
            <consortium name="The Broad Institute Genomics Platform"/>
            <person name="Neafsey D.E."/>
            <person name="Howell P."/>
            <person name="Walker B."/>
            <person name="Young S.K."/>
            <person name="Zeng Q."/>
            <person name="Gargeya S."/>
            <person name="Fitzgerald M."/>
            <person name="Haas B."/>
            <person name="Abouelleil A."/>
            <person name="Allen A.W."/>
            <person name="Alvarado L."/>
            <person name="Arachchi H.M."/>
            <person name="Berlin A.M."/>
            <person name="Chapman S.B."/>
            <person name="Gainer-Dewar J."/>
            <person name="Goldberg J."/>
            <person name="Griggs A."/>
            <person name="Gujja S."/>
            <person name="Hansen M."/>
            <person name="Howarth C."/>
            <person name="Imamovic A."/>
            <person name="Ireland A."/>
            <person name="Larimer J."/>
            <person name="McCowan C."/>
            <person name="Murphy C."/>
            <person name="Pearson M."/>
            <person name="Poon T.W."/>
            <person name="Priest M."/>
            <person name="Roberts A."/>
            <person name="Saif S."/>
            <person name="Shea T."/>
            <person name="Sisk P."/>
            <person name="Sykes S."/>
            <person name="Wortman J."/>
            <person name="Nusbaum C."/>
            <person name="Birren B."/>
        </authorList>
    </citation>
    <scope>NUCLEOTIDE SEQUENCE [LARGE SCALE GENOMIC DNA]</scope>
    <source>
        <strain evidence="3">Epiroticus2</strain>
    </source>
</reference>
<dbReference type="EnsemblMetazoa" id="AEPI000099-RA">
    <property type="protein sequence ID" value="AEPI000099-PA"/>
    <property type="gene ID" value="AEPI000099"/>
</dbReference>
<feature type="compositionally biased region" description="Basic and acidic residues" evidence="1">
    <location>
        <begin position="292"/>
        <end position="306"/>
    </location>
</feature>
<feature type="compositionally biased region" description="Basic residues" evidence="1">
    <location>
        <begin position="55"/>
        <end position="66"/>
    </location>
</feature>
<evidence type="ECO:0000313" key="3">
    <source>
        <dbReference type="Proteomes" id="UP000075885"/>
    </source>
</evidence>
<dbReference type="VEuPathDB" id="VectorBase:AEPI000099"/>
<protein>
    <submittedName>
        <fullName evidence="2">Uncharacterized protein</fullName>
    </submittedName>
</protein>
<evidence type="ECO:0000256" key="1">
    <source>
        <dbReference type="SAM" id="MobiDB-lite"/>
    </source>
</evidence>
<feature type="region of interest" description="Disordered" evidence="1">
    <location>
        <begin position="258"/>
        <end position="306"/>
    </location>
</feature>
<dbReference type="Proteomes" id="UP000075885">
    <property type="component" value="Unassembled WGS sequence"/>
</dbReference>
<feature type="region of interest" description="Disordered" evidence="1">
    <location>
        <begin position="38"/>
        <end position="84"/>
    </location>
</feature>
<sequence>MVHAERLKDASQQPEAAALESQLVSAFRAAALPEGETLDLRQPSPLSPGADPHSHQHLHQQHHHQHPGAGPLPLPDYTRKRSHRHTDLPSFFQAAPGPGGATDLMPGPKKAKFSAAATAAAAAVAANYYDNAYLSFEKSLRGAFGGVDGMAGGGSLLDGAGGAGGGGNGGGSALDPYGGGHHLLSPINYTLTAEAINRRIRSTLGLDDQDPMERALALNNGSKGTPDECCPGMASPDWMLRRSGSGSASGPALAETRAYAHSPLPPGTPGTLYEEQKFAPFSPASSTNANTLHDDNNNVDKKAYQE</sequence>
<organism evidence="2 3">
    <name type="scientific">Anopheles epiroticus</name>
    <dbReference type="NCBI Taxonomy" id="199890"/>
    <lineage>
        <taxon>Eukaryota</taxon>
        <taxon>Metazoa</taxon>
        <taxon>Ecdysozoa</taxon>
        <taxon>Arthropoda</taxon>
        <taxon>Hexapoda</taxon>
        <taxon>Insecta</taxon>
        <taxon>Pterygota</taxon>
        <taxon>Neoptera</taxon>
        <taxon>Endopterygota</taxon>
        <taxon>Diptera</taxon>
        <taxon>Nematocera</taxon>
        <taxon>Culicoidea</taxon>
        <taxon>Culicidae</taxon>
        <taxon>Anophelinae</taxon>
        <taxon>Anopheles</taxon>
    </lineage>
</organism>
<keyword evidence="3" id="KW-1185">Reference proteome</keyword>